<evidence type="ECO:0000313" key="3">
    <source>
        <dbReference type="EMBL" id="MFK2878091.1"/>
    </source>
</evidence>
<evidence type="ECO:0000313" key="4">
    <source>
        <dbReference type="Proteomes" id="UP001620339"/>
    </source>
</evidence>
<feature type="transmembrane region" description="Helical" evidence="1">
    <location>
        <begin position="246"/>
        <end position="263"/>
    </location>
</feature>
<feature type="transmembrane region" description="Helical" evidence="1">
    <location>
        <begin position="159"/>
        <end position="181"/>
    </location>
</feature>
<feature type="transmembrane region" description="Helical" evidence="1">
    <location>
        <begin position="116"/>
        <end position="138"/>
    </location>
</feature>
<dbReference type="PANTHER" id="PTHR35797">
    <property type="entry name" value="PROTEASE-RELATED"/>
    <property type="match status" value="1"/>
</dbReference>
<sequence length="281" mass="30376">MKMSVGVSSKRSLRLFFPLAFVIAWGFWLVPLLGSRGVLTVSGGAQMAFLIAGSYAPFLAVFIALLRDGGWSALGRFASRALRWRIALRYLLAALLLIPALGLVAAWVYASLGGPAFALAVPAGQIPLLFAMMLFMGGAVNEEFGWAYAIDNLQRGRRLLPAAVMLGVIWACWHLPLFFIVGVTQSFLPFWAFAIFAVALRVLFVWAYESTGKSILATLLFHTTLNLTLNLFVLVDRSPQRNERGFIVFALLALGAAAAVALASRCYRSTAALPAASAEEG</sequence>
<dbReference type="InterPro" id="IPR003675">
    <property type="entry name" value="Rce1/LyrA-like_dom"/>
</dbReference>
<accession>A0ABW8J730</accession>
<proteinExistence type="predicted"/>
<dbReference type="InterPro" id="IPR042150">
    <property type="entry name" value="MmRce1-like"/>
</dbReference>
<keyword evidence="1" id="KW-0812">Transmembrane</keyword>
<keyword evidence="3" id="KW-0645">Protease</keyword>
<reference evidence="3 4" key="1">
    <citation type="submission" date="2020-10" db="EMBL/GenBank/DDBJ databases">
        <title>Phylogeny of dyella-like bacteria.</title>
        <authorList>
            <person name="Fu J."/>
        </authorList>
    </citation>
    <scope>NUCLEOTIDE SEQUENCE [LARGE SCALE GENOMIC DNA]</scope>
    <source>
        <strain evidence="3 4">KACC 19113</strain>
    </source>
</reference>
<feature type="transmembrane region" description="Helical" evidence="1">
    <location>
        <begin position="87"/>
        <end position="110"/>
    </location>
</feature>
<dbReference type="Pfam" id="PF02517">
    <property type="entry name" value="Rce1-like"/>
    <property type="match status" value="1"/>
</dbReference>
<dbReference type="PANTHER" id="PTHR35797:SF1">
    <property type="entry name" value="PROTEASE"/>
    <property type="match status" value="1"/>
</dbReference>
<comment type="caution">
    <text evidence="3">The sequence shown here is derived from an EMBL/GenBank/DDBJ whole genome shotgun (WGS) entry which is preliminary data.</text>
</comment>
<evidence type="ECO:0000256" key="1">
    <source>
        <dbReference type="SAM" id="Phobius"/>
    </source>
</evidence>
<evidence type="ECO:0000259" key="2">
    <source>
        <dbReference type="Pfam" id="PF02517"/>
    </source>
</evidence>
<feature type="transmembrane region" description="Helical" evidence="1">
    <location>
        <begin position="187"/>
        <end position="208"/>
    </location>
</feature>
<feature type="domain" description="CAAX prenyl protease 2/Lysostaphin resistance protein A-like" evidence="2">
    <location>
        <begin position="127"/>
        <end position="227"/>
    </location>
</feature>
<keyword evidence="4" id="KW-1185">Reference proteome</keyword>
<gene>
    <name evidence="3" type="ORF">ISP25_13505</name>
</gene>
<keyword evidence="1" id="KW-1133">Transmembrane helix</keyword>
<organism evidence="3 4">
    <name type="scientific">Rhodanobacter hydrolyticus</name>
    <dbReference type="NCBI Taxonomy" id="2250595"/>
    <lineage>
        <taxon>Bacteria</taxon>
        <taxon>Pseudomonadati</taxon>
        <taxon>Pseudomonadota</taxon>
        <taxon>Gammaproteobacteria</taxon>
        <taxon>Lysobacterales</taxon>
        <taxon>Rhodanobacteraceae</taxon>
        <taxon>Rhodanobacter</taxon>
    </lineage>
</organism>
<dbReference type="Proteomes" id="UP001620339">
    <property type="component" value="Unassembled WGS sequence"/>
</dbReference>
<protein>
    <submittedName>
        <fullName evidence="3">CPBP family intramembrane metalloprotease</fullName>
    </submittedName>
</protein>
<feature type="transmembrane region" description="Helical" evidence="1">
    <location>
        <begin position="215"/>
        <end position="234"/>
    </location>
</feature>
<dbReference type="GO" id="GO:0008237">
    <property type="term" value="F:metallopeptidase activity"/>
    <property type="evidence" value="ECO:0007669"/>
    <property type="project" value="UniProtKB-KW"/>
</dbReference>
<feature type="transmembrane region" description="Helical" evidence="1">
    <location>
        <begin position="45"/>
        <end position="66"/>
    </location>
</feature>
<keyword evidence="1" id="KW-0472">Membrane</keyword>
<name>A0ABW8J730_9GAMM</name>
<dbReference type="RefSeq" id="WP_404614583.1">
    <property type="nucleotide sequence ID" value="NZ_JADIKK010000008.1"/>
</dbReference>
<keyword evidence="3" id="KW-0378">Hydrolase</keyword>
<keyword evidence="3" id="KW-0482">Metalloprotease</keyword>
<dbReference type="EMBL" id="JADIKK010000008">
    <property type="protein sequence ID" value="MFK2878091.1"/>
    <property type="molecule type" value="Genomic_DNA"/>
</dbReference>
<feature type="transmembrane region" description="Helical" evidence="1">
    <location>
        <begin position="12"/>
        <end position="33"/>
    </location>
</feature>